<dbReference type="PANTHER" id="PTHR36688:SF1">
    <property type="entry name" value="ENDONUCLEASE_EXONUCLEASE_PHOSPHATASE DOMAIN-CONTAINING PROTEIN"/>
    <property type="match status" value="1"/>
</dbReference>
<dbReference type="CDD" id="cd01650">
    <property type="entry name" value="RT_nLTR_like"/>
    <property type="match status" value="1"/>
</dbReference>
<feature type="domain" description="Reverse transcriptase" evidence="2">
    <location>
        <begin position="367"/>
        <end position="648"/>
    </location>
</feature>
<dbReference type="InterPro" id="IPR043502">
    <property type="entry name" value="DNA/RNA_pol_sf"/>
</dbReference>
<dbReference type="PROSITE" id="PS50878">
    <property type="entry name" value="RT_POL"/>
    <property type="match status" value="1"/>
</dbReference>
<dbReference type="Pfam" id="PF14529">
    <property type="entry name" value="Exo_endo_phos_2"/>
    <property type="match status" value="1"/>
</dbReference>
<protein>
    <recommendedName>
        <fullName evidence="2">Reverse transcriptase domain-containing protein</fullName>
    </recommendedName>
</protein>
<dbReference type="PANTHER" id="PTHR36688">
    <property type="entry name" value="ENDO/EXONUCLEASE/PHOSPHATASE DOMAIN-CONTAINING PROTEIN"/>
    <property type="match status" value="1"/>
</dbReference>
<accession>A0ABN8HKH1</accession>
<feature type="region of interest" description="Disordered" evidence="1">
    <location>
        <begin position="799"/>
        <end position="828"/>
    </location>
</feature>
<evidence type="ECO:0000313" key="3">
    <source>
        <dbReference type="EMBL" id="CAH2035212.1"/>
    </source>
</evidence>
<organism evidence="3 4">
    <name type="scientific">Iphiclides podalirius</name>
    <name type="common">scarce swallowtail</name>
    <dbReference type="NCBI Taxonomy" id="110791"/>
    <lineage>
        <taxon>Eukaryota</taxon>
        <taxon>Metazoa</taxon>
        <taxon>Ecdysozoa</taxon>
        <taxon>Arthropoda</taxon>
        <taxon>Hexapoda</taxon>
        <taxon>Insecta</taxon>
        <taxon>Pterygota</taxon>
        <taxon>Neoptera</taxon>
        <taxon>Endopterygota</taxon>
        <taxon>Lepidoptera</taxon>
        <taxon>Glossata</taxon>
        <taxon>Ditrysia</taxon>
        <taxon>Papilionoidea</taxon>
        <taxon>Papilionidae</taxon>
        <taxon>Papilioninae</taxon>
        <taxon>Iphiclides</taxon>
    </lineage>
</organism>
<dbReference type="Gene3D" id="3.60.10.10">
    <property type="entry name" value="Endonuclease/exonuclease/phosphatase"/>
    <property type="match status" value="1"/>
</dbReference>
<dbReference type="Pfam" id="PF00078">
    <property type="entry name" value="RVT_1"/>
    <property type="match status" value="1"/>
</dbReference>
<evidence type="ECO:0000259" key="2">
    <source>
        <dbReference type="PROSITE" id="PS50878"/>
    </source>
</evidence>
<sequence length="861" mass="97435">MYCCPLDIPELSQIEASACRLALTGHRPLVLVSAYLSGNRTLLQSDLDTLLNLPSVIIAGDLNCKHGSWDTNSIPNNNGKHLFSLSDNLNFSIVAPATPTRYPTVDNYRHASPSILDIMLFKEVSLDIESIETIHELDSDHRPVLCKLGQNAGAVPPTKSVVDWHRLEVKLKALDPQDLIELPETISTFDDANRAIANLRETITSAVTDSERTLEVKDRVSEHRHTTWDNLLEDIKPSHTAYWRLARSLKADPRESLPPLVRPNSASVALDDSEKAECLADNLEQQCTPSREHTDTVHLTEVDRVIETRAALPPEGEPLNSVTPEEVQDIIKNLKPKSAPGPDNISNKILKALPGPLICLLATIYNTLLSSCPFPDDWKEATVIGIRKPNKPANQPSSYRPISLLSCLGKLYERLLLNRLNEHVFTNGLLPAEQFGFRARHSCPDQLFRLTEHILKGLNHPKHISTGALFFDVAKAFDKVWHNGLLYKLYTLKVPDRLVHTIRAFLSNRSFRYRVEGTLSTSRRLTAGVPQGSCLSLLLFTLYTSDIPKDPHVNLALFADDTALFYSDRNLRLLTTRLQSAADRLGDLFRKWRIEINPEKSVAIHFTRSTYPSHLYNGPRQCRKLGQLSLYGQPLPWEKKVKYLGVTFDSRMSFTTHINNVRNRAAFVSSRLHNLTNAKSKMPLRHKLLLYKTCVRPIMSYACMIFAHTHPTRLYKLQIVQNKFIRHATGAQWYQRNVDLHSDCRLPMIREYFKDLTKRFFDRAEHHPNPLVVSAANYQPDTNANANKRRPRNVLIDPVEEGDLDMPDPPPGVPPDNTTPTVSATTNTLVRPRLRARRDQHNAYTRYTRVPGRFSPLAATD</sequence>
<proteinExistence type="predicted"/>
<evidence type="ECO:0000256" key="1">
    <source>
        <dbReference type="SAM" id="MobiDB-lite"/>
    </source>
</evidence>
<dbReference type="EMBL" id="OW152813">
    <property type="protein sequence ID" value="CAH2035212.1"/>
    <property type="molecule type" value="Genomic_DNA"/>
</dbReference>
<dbReference type="InterPro" id="IPR005135">
    <property type="entry name" value="Endo/exonuclease/phosphatase"/>
</dbReference>
<reference evidence="3" key="1">
    <citation type="submission" date="2022-03" db="EMBL/GenBank/DDBJ databases">
        <authorList>
            <person name="Martin H S."/>
        </authorList>
    </citation>
    <scope>NUCLEOTIDE SEQUENCE</scope>
</reference>
<dbReference type="Proteomes" id="UP000837857">
    <property type="component" value="Chromosome 1"/>
</dbReference>
<evidence type="ECO:0000313" key="4">
    <source>
        <dbReference type="Proteomes" id="UP000837857"/>
    </source>
</evidence>
<dbReference type="InterPro" id="IPR000477">
    <property type="entry name" value="RT_dom"/>
</dbReference>
<feature type="non-terminal residue" evidence="3">
    <location>
        <position position="1"/>
    </location>
</feature>
<dbReference type="SUPFAM" id="SSF56219">
    <property type="entry name" value="DNase I-like"/>
    <property type="match status" value="1"/>
</dbReference>
<dbReference type="SUPFAM" id="SSF56672">
    <property type="entry name" value="DNA/RNA polymerases"/>
    <property type="match status" value="1"/>
</dbReference>
<keyword evidence="4" id="KW-1185">Reference proteome</keyword>
<gene>
    <name evidence="3" type="ORF">IPOD504_LOCUS461</name>
</gene>
<name>A0ABN8HKH1_9NEOP</name>
<dbReference type="InterPro" id="IPR036691">
    <property type="entry name" value="Endo/exonu/phosph_ase_sf"/>
</dbReference>
<dbReference type="InterPro" id="IPR052560">
    <property type="entry name" value="RdDP_mobile_element"/>
</dbReference>
<feature type="compositionally biased region" description="Low complexity" evidence="1">
    <location>
        <begin position="815"/>
        <end position="828"/>
    </location>
</feature>